<dbReference type="Proteomes" id="UP001157418">
    <property type="component" value="Unassembled WGS sequence"/>
</dbReference>
<accession>A0AAU9MIH1</accession>
<dbReference type="EMBL" id="CAKMRJ010001112">
    <property type="protein sequence ID" value="CAH1421710.1"/>
    <property type="molecule type" value="Genomic_DNA"/>
</dbReference>
<gene>
    <name evidence="2" type="ORF">LVIROSA_LOCUS9096</name>
</gene>
<name>A0AAU9MIH1_9ASTR</name>
<protein>
    <submittedName>
        <fullName evidence="2">Uncharacterized protein</fullName>
    </submittedName>
</protein>
<evidence type="ECO:0000256" key="1">
    <source>
        <dbReference type="SAM" id="MobiDB-lite"/>
    </source>
</evidence>
<feature type="region of interest" description="Disordered" evidence="1">
    <location>
        <begin position="73"/>
        <end position="92"/>
    </location>
</feature>
<evidence type="ECO:0000313" key="2">
    <source>
        <dbReference type="EMBL" id="CAH1421710.1"/>
    </source>
</evidence>
<organism evidence="2 3">
    <name type="scientific">Lactuca virosa</name>
    <dbReference type="NCBI Taxonomy" id="75947"/>
    <lineage>
        <taxon>Eukaryota</taxon>
        <taxon>Viridiplantae</taxon>
        <taxon>Streptophyta</taxon>
        <taxon>Embryophyta</taxon>
        <taxon>Tracheophyta</taxon>
        <taxon>Spermatophyta</taxon>
        <taxon>Magnoliopsida</taxon>
        <taxon>eudicotyledons</taxon>
        <taxon>Gunneridae</taxon>
        <taxon>Pentapetalae</taxon>
        <taxon>asterids</taxon>
        <taxon>campanulids</taxon>
        <taxon>Asterales</taxon>
        <taxon>Asteraceae</taxon>
        <taxon>Cichorioideae</taxon>
        <taxon>Cichorieae</taxon>
        <taxon>Lactucinae</taxon>
        <taxon>Lactuca</taxon>
    </lineage>
</organism>
<evidence type="ECO:0000313" key="3">
    <source>
        <dbReference type="Proteomes" id="UP001157418"/>
    </source>
</evidence>
<reference evidence="2 3" key="1">
    <citation type="submission" date="2022-01" db="EMBL/GenBank/DDBJ databases">
        <authorList>
            <person name="Xiong W."/>
            <person name="Schranz E."/>
        </authorList>
    </citation>
    <scope>NUCLEOTIDE SEQUENCE [LARGE SCALE GENOMIC DNA]</scope>
</reference>
<sequence>MNVVTFVTIDYACFMHIGSIPEAMLVKVLSNSEFLKLYKLFPKFGERVITPSLKALLDTRNIQQRSRVKRKAKVVDESVPAKPRPQRNLKKKEKINVIDEDSEENTISHNHFSNIV</sequence>
<dbReference type="AlphaFoldDB" id="A0AAU9MIH1"/>
<proteinExistence type="predicted"/>
<comment type="caution">
    <text evidence="2">The sequence shown here is derived from an EMBL/GenBank/DDBJ whole genome shotgun (WGS) entry which is preliminary data.</text>
</comment>
<keyword evidence="3" id="KW-1185">Reference proteome</keyword>